<evidence type="ECO:0000256" key="17">
    <source>
        <dbReference type="ARBA" id="ARBA00023170"/>
    </source>
</evidence>
<keyword evidence="18" id="KW-0325">Glycoprotein</keyword>
<dbReference type="GO" id="GO:0005524">
    <property type="term" value="F:ATP binding"/>
    <property type="evidence" value="ECO:0007669"/>
    <property type="project" value="UniProtKB-KW"/>
</dbReference>
<keyword evidence="11" id="KW-0547">Nucleotide-binding</keyword>
<dbReference type="Gene3D" id="1.10.510.10">
    <property type="entry name" value="Transferase(Phosphotransferase) domain 1"/>
    <property type="match status" value="1"/>
</dbReference>
<keyword evidence="17 24" id="KW-0675">Receptor</keyword>
<evidence type="ECO:0000256" key="12">
    <source>
        <dbReference type="ARBA" id="ARBA00022777"/>
    </source>
</evidence>
<evidence type="ECO:0000256" key="18">
    <source>
        <dbReference type="ARBA" id="ARBA00023180"/>
    </source>
</evidence>
<keyword evidence="16" id="KW-0472">Membrane</keyword>
<keyword evidence="15" id="KW-1133">Transmembrane helix</keyword>
<dbReference type="GO" id="GO:0005024">
    <property type="term" value="F:transforming growth factor beta receptor activity"/>
    <property type="evidence" value="ECO:0007669"/>
    <property type="project" value="TreeGrafter"/>
</dbReference>
<dbReference type="PANTHER" id="PTHR23255:SF49">
    <property type="entry name" value="ANTI-MUELLERIAN HORMONE TYPE-2 RECEPTOR"/>
    <property type="match status" value="1"/>
</dbReference>
<keyword evidence="23" id="KW-1185">Reference proteome</keyword>
<evidence type="ECO:0000256" key="19">
    <source>
        <dbReference type="ARBA" id="ARBA00047681"/>
    </source>
</evidence>
<organism evidence="23 24">
    <name type="scientific">Microcaecilia unicolor</name>
    <dbReference type="NCBI Taxonomy" id="1415580"/>
    <lineage>
        <taxon>Eukaryota</taxon>
        <taxon>Metazoa</taxon>
        <taxon>Chordata</taxon>
        <taxon>Craniata</taxon>
        <taxon>Vertebrata</taxon>
        <taxon>Euteleostomi</taxon>
        <taxon>Amphibia</taxon>
        <taxon>Gymnophiona</taxon>
        <taxon>Siphonopidae</taxon>
        <taxon>Microcaecilia</taxon>
    </lineage>
</organism>
<dbReference type="PROSITE" id="PS50011">
    <property type="entry name" value="PROTEIN_KINASE_DOM"/>
    <property type="match status" value="1"/>
</dbReference>
<evidence type="ECO:0000256" key="14">
    <source>
        <dbReference type="ARBA" id="ARBA00022842"/>
    </source>
</evidence>
<dbReference type="SUPFAM" id="SSF57302">
    <property type="entry name" value="Snake toxin-like"/>
    <property type="match status" value="1"/>
</dbReference>
<comment type="catalytic activity">
    <reaction evidence="19">
        <text>L-seryl-[receptor-protein] + ATP = O-phospho-L-seryl-[receptor-protein] + ADP + H(+)</text>
        <dbReference type="Rhea" id="RHEA:18673"/>
        <dbReference type="Rhea" id="RHEA-COMP:11022"/>
        <dbReference type="Rhea" id="RHEA-COMP:11023"/>
        <dbReference type="ChEBI" id="CHEBI:15378"/>
        <dbReference type="ChEBI" id="CHEBI:29999"/>
        <dbReference type="ChEBI" id="CHEBI:30616"/>
        <dbReference type="ChEBI" id="CHEBI:83421"/>
        <dbReference type="ChEBI" id="CHEBI:456216"/>
        <dbReference type="EC" id="2.7.11.30"/>
    </reaction>
</comment>
<keyword evidence="8" id="KW-0812">Transmembrane</keyword>
<dbReference type="InterPro" id="IPR000719">
    <property type="entry name" value="Prot_kinase_dom"/>
</dbReference>
<dbReference type="CDD" id="cd23616">
    <property type="entry name" value="TFP_LU_ECD_AMHR2"/>
    <property type="match status" value="1"/>
</dbReference>
<keyword evidence="13" id="KW-0067">ATP-binding</keyword>
<evidence type="ECO:0000259" key="22">
    <source>
        <dbReference type="PROSITE" id="PS50011"/>
    </source>
</evidence>
<evidence type="ECO:0000313" key="24">
    <source>
        <dbReference type="RefSeq" id="XP_030050864.1"/>
    </source>
</evidence>
<dbReference type="GO" id="GO:0043235">
    <property type="term" value="C:receptor complex"/>
    <property type="evidence" value="ECO:0007669"/>
    <property type="project" value="TreeGrafter"/>
</dbReference>
<dbReference type="PANTHER" id="PTHR23255">
    <property type="entry name" value="TRANSFORMING GROWTH FACTOR-BETA RECEPTOR TYPE I AND II"/>
    <property type="match status" value="1"/>
</dbReference>
<evidence type="ECO:0000256" key="21">
    <source>
        <dbReference type="SAM" id="SignalP"/>
    </source>
</evidence>
<dbReference type="InParanoid" id="A0A6P7XKN4"/>
<dbReference type="KEGG" id="muo:115464644"/>
<name>A0A6P7XKN4_9AMPH</name>
<dbReference type="GeneID" id="115464644"/>
<evidence type="ECO:0000256" key="4">
    <source>
        <dbReference type="ARBA" id="ARBA00009605"/>
    </source>
</evidence>
<feature type="domain" description="Protein kinase" evidence="22">
    <location>
        <begin position="190"/>
        <end position="504"/>
    </location>
</feature>
<comment type="cofactor">
    <cofactor evidence="2">
        <name>Mg(2+)</name>
        <dbReference type="ChEBI" id="CHEBI:18420"/>
    </cofactor>
</comment>
<keyword evidence="9" id="KW-0479">Metal-binding</keyword>
<evidence type="ECO:0000256" key="3">
    <source>
        <dbReference type="ARBA" id="ARBA00004479"/>
    </source>
</evidence>
<dbReference type="AlphaFoldDB" id="A0A6P7XKN4"/>
<evidence type="ECO:0000256" key="16">
    <source>
        <dbReference type="ARBA" id="ARBA00023136"/>
    </source>
</evidence>
<feature type="chain" id="PRO_5028350219" description="receptor protein serine/threonine kinase" evidence="21">
    <location>
        <begin position="19"/>
        <end position="516"/>
    </location>
</feature>
<protein>
    <recommendedName>
        <fullName evidence="5">receptor protein serine/threonine kinase</fullName>
        <ecNumber evidence="5">2.7.11.30</ecNumber>
    </recommendedName>
</protein>
<dbReference type="EC" id="2.7.11.30" evidence="5"/>
<evidence type="ECO:0000313" key="23">
    <source>
        <dbReference type="Proteomes" id="UP000515156"/>
    </source>
</evidence>
<evidence type="ECO:0000256" key="8">
    <source>
        <dbReference type="ARBA" id="ARBA00022692"/>
    </source>
</evidence>
<keyword evidence="14" id="KW-0460">Magnesium</keyword>
<dbReference type="Pfam" id="PF07714">
    <property type="entry name" value="PK_Tyr_Ser-Thr"/>
    <property type="match status" value="1"/>
</dbReference>
<proteinExistence type="inferred from homology"/>
<keyword evidence="6" id="KW-0723">Serine/threonine-protein kinase</keyword>
<comment type="subcellular location">
    <subcellularLocation>
        <location evidence="3">Membrane</location>
        <topology evidence="3">Single-pass type I membrane protein</topology>
    </subcellularLocation>
</comment>
<sequence length="516" mass="57725">MPLVPWLQVSTLLTVLGGAPIPEPRTGPVTCAFYQGPFIKQEAPTQGDLVNSSRIRCKENMCCYGIWSESSGERQPQAQGCWDGKAIKCAVTCEALLQPITSNSSLYKCHCRSDMCNVNFSTTLLPAHHPHTTYQSLPGSPVSSWVYVAVPSLLLVMPLVVLVLKWLRAHLILRGEEILELEETDTSFNYISLKNPPSGDLQDVWFAQVLKVSSTVSLWRGNFHGEDVVIKSYSACGSGQFMNEWQVLSTMLPVAHENVTQLLAAGSAGLGKERLLVFQFYPAGSLRHYLTHHTSDWGITLRLALSVARGLAFLHAEMWRDGYYKASIAHRDLSSENVLVKDDRTCVISDFGLAMLLQRPQKGKAREQDSALITMTGTLRYMSPEMQDGSVNLQSWECALRQADVYSLGLLLWEIFSRCSSLYPGCVIPEFQLAFEAELGSEPTFSTLLELVLEDRKRPKFPEIWKANSEIYSCLKETLESCWDPDPEGRLTAGCTEQRLQQLMEYGILETDQHVE</sequence>
<dbReference type="GO" id="GO:0005886">
    <property type="term" value="C:plasma membrane"/>
    <property type="evidence" value="ECO:0007669"/>
    <property type="project" value="TreeGrafter"/>
</dbReference>
<evidence type="ECO:0000256" key="5">
    <source>
        <dbReference type="ARBA" id="ARBA00012401"/>
    </source>
</evidence>
<keyword evidence="12" id="KW-0418">Kinase</keyword>
<evidence type="ECO:0000256" key="15">
    <source>
        <dbReference type="ARBA" id="ARBA00022989"/>
    </source>
</evidence>
<evidence type="ECO:0000256" key="10">
    <source>
        <dbReference type="ARBA" id="ARBA00022729"/>
    </source>
</evidence>
<dbReference type="RefSeq" id="XP_030050864.1">
    <property type="nucleotide sequence ID" value="XM_030195004.1"/>
</dbReference>
<feature type="signal peptide" evidence="21">
    <location>
        <begin position="1"/>
        <end position="18"/>
    </location>
</feature>
<evidence type="ECO:0000256" key="7">
    <source>
        <dbReference type="ARBA" id="ARBA00022679"/>
    </source>
</evidence>
<reference evidence="24" key="1">
    <citation type="submission" date="2025-08" db="UniProtKB">
        <authorList>
            <consortium name="RefSeq"/>
        </authorList>
    </citation>
    <scope>IDENTIFICATION</scope>
</reference>
<accession>A0A6P7XKN4</accession>
<dbReference type="InterPro" id="IPR000333">
    <property type="entry name" value="TGFB_receptor"/>
</dbReference>
<evidence type="ECO:0000256" key="2">
    <source>
        <dbReference type="ARBA" id="ARBA00001946"/>
    </source>
</evidence>
<dbReference type="InterPro" id="IPR001245">
    <property type="entry name" value="Ser-Thr/Tyr_kinase_cat_dom"/>
</dbReference>
<evidence type="ECO:0000256" key="20">
    <source>
        <dbReference type="ARBA" id="ARBA00048773"/>
    </source>
</evidence>
<dbReference type="OrthoDB" id="547665at2759"/>
<evidence type="ECO:0000256" key="6">
    <source>
        <dbReference type="ARBA" id="ARBA00022527"/>
    </source>
</evidence>
<gene>
    <name evidence="24" type="primary">AMHR2</name>
</gene>
<evidence type="ECO:0000256" key="13">
    <source>
        <dbReference type="ARBA" id="ARBA00022840"/>
    </source>
</evidence>
<dbReference type="CTD" id="269"/>
<comment type="similarity">
    <text evidence="4">Belongs to the protein kinase superfamily. TKL Ser/Thr protein kinase family. TGFB receptor subfamily.</text>
</comment>
<dbReference type="Gene3D" id="3.30.200.20">
    <property type="entry name" value="Phosphorylase Kinase, domain 1"/>
    <property type="match status" value="1"/>
</dbReference>
<comment type="catalytic activity">
    <reaction evidence="20">
        <text>L-threonyl-[receptor-protein] + ATP = O-phospho-L-threonyl-[receptor-protein] + ADP + H(+)</text>
        <dbReference type="Rhea" id="RHEA:44880"/>
        <dbReference type="Rhea" id="RHEA-COMP:11024"/>
        <dbReference type="Rhea" id="RHEA-COMP:11025"/>
        <dbReference type="ChEBI" id="CHEBI:15378"/>
        <dbReference type="ChEBI" id="CHEBI:30013"/>
        <dbReference type="ChEBI" id="CHEBI:30616"/>
        <dbReference type="ChEBI" id="CHEBI:61977"/>
        <dbReference type="ChEBI" id="CHEBI:456216"/>
        <dbReference type="EC" id="2.7.11.30"/>
    </reaction>
</comment>
<dbReference type="FunFam" id="1.10.510.10:FF:000487">
    <property type="entry name" value="Anti-Muellerian hormone type-2 receptor"/>
    <property type="match status" value="1"/>
</dbReference>
<dbReference type="Gene3D" id="2.10.60.10">
    <property type="entry name" value="CD59"/>
    <property type="match status" value="1"/>
</dbReference>
<evidence type="ECO:0000256" key="9">
    <source>
        <dbReference type="ARBA" id="ARBA00022723"/>
    </source>
</evidence>
<dbReference type="Proteomes" id="UP000515156">
    <property type="component" value="Chromosome 3"/>
</dbReference>
<keyword evidence="10 21" id="KW-0732">Signal</keyword>
<dbReference type="InterPro" id="IPR045860">
    <property type="entry name" value="Snake_toxin-like_sf"/>
</dbReference>
<dbReference type="InterPro" id="IPR011009">
    <property type="entry name" value="Kinase-like_dom_sf"/>
</dbReference>
<keyword evidence="7" id="KW-0808">Transferase</keyword>
<dbReference type="SUPFAM" id="SSF56112">
    <property type="entry name" value="Protein kinase-like (PK-like)"/>
    <property type="match status" value="1"/>
</dbReference>
<dbReference type="FunCoup" id="A0A6P7XKN4">
    <property type="interactions" value="323"/>
</dbReference>
<evidence type="ECO:0000256" key="11">
    <source>
        <dbReference type="ARBA" id="ARBA00022741"/>
    </source>
</evidence>
<comment type="cofactor">
    <cofactor evidence="1">
        <name>Mn(2+)</name>
        <dbReference type="ChEBI" id="CHEBI:29035"/>
    </cofactor>
</comment>
<evidence type="ECO:0000256" key="1">
    <source>
        <dbReference type="ARBA" id="ARBA00001936"/>
    </source>
</evidence>
<dbReference type="GO" id="GO:0030509">
    <property type="term" value="P:BMP signaling pathway"/>
    <property type="evidence" value="ECO:0007669"/>
    <property type="project" value="TreeGrafter"/>
</dbReference>